<protein>
    <submittedName>
        <fullName evidence="1">Uncharacterized protein</fullName>
    </submittedName>
</protein>
<dbReference type="RefSeq" id="WP_311425138.1">
    <property type="nucleotide sequence ID" value="NZ_JAVREH010000063.1"/>
</dbReference>
<proteinExistence type="predicted"/>
<dbReference type="SUPFAM" id="SSF51182">
    <property type="entry name" value="RmlC-like cupins"/>
    <property type="match status" value="1"/>
</dbReference>
<sequence length="116" mass="12687">MDPTRRIRLAPNVIPRFYQGGRKLGEFRHTQLGEYDGEDWVGSTIRASEGKGNLGLSSLPDGQLLVEAISQAPQTYLGLDHVGRYGSNLEVLVKILDAGQRLAVHVHLTRAVPASI</sequence>
<name>A0ABU2JG77_9ACTN</name>
<dbReference type="InterPro" id="IPR014710">
    <property type="entry name" value="RmlC-like_jellyroll"/>
</dbReference>
<comment type="caution">
    <text evidence="1">The sequence shown here is derived from an EMBL/GenBank/DDBJ whole genome shotgun (WGS) entry which is preliminary data.</text>
</comment>
<dbReference type="Gene3D" id="2.60.120.10">
    <property type="entry name" value="Jelly Rolls"/>
    <property type="match status" value="1"/>
</dbReference>
<dbReference type="EMBL" id="JAVREH010000063">
    <property type="protein sequence ID" value="MDT0263995.1"/>
    <property type="molecule type" value="Genomic_DNA"/>
</dbReference>
<accession>A0ABU2JG77</accession>
<dbReference type="Proteomes" id="UP001183176">
    <property type="component" value="Unassembled WGS sequence"/>
</dbReference>
<keyword evidence="2" id="KW-1185">Reference proteome</keyword>
<gene>
    <name evidence="1" type="ORF">RM423_21710</name>
</gene>
<organism evidence="1 2">
    <name type="scientific">Jatrophihabitans lederbergiae</name>
    <dbReference type="NCBI Taxonomy" id="3075547"/>
    <lineage>
        <taxon>Bacteria</taxon>
        <taxon>Bacillati</taxon>
        <taxon>Actinomycetota</taxon>
        <taxon>Actinomycetes</taxon>
        <taxon>Jatrophihabitantales</taxon>
        <taxon>Jatrophihabitantaceae</taxon>
        <taxon>Jatrophihabitans</taxon>
    </lineage>
</organism>
<dbReference type="InterPro" id="IPR011051">
    <property type="entry name" value="RmlC_Cupin_sf"/>
</dbReference>
<evidence type="ECO:0000313" key="1">
    <source>
        <dbReference type="EMBL" id="MDT0263995.1"/>
    </source>
</evidence>
<reference evidence="2" key="1">
    <citation type="submission" date="2023-07" db="EMBL/GenBank/DDBJ databases">
        <title>30 novel species of actinomycetes from the DSMZ collection.</title>
        <authorList>
            <person name="Nouioui I."/>
        </authorList>
    </citation>
    <scope>NUCLEOTIDE SEQUENCE [LARGE SCALE GENOMIC DNA]</scope>
    <source>
        <strain evidence="2">DSM 44399</strain>
    </source>
</reference>
<evidence type="ECO:0000313" key="2">
    <source>
        <dbReference type="Proteomes" id="UP001183176"/>
    </source>
</evidence>